<dbReference type="EMBL" id="JAPDRK010000019">
    <property type="protein sequence ID" value="KAJ9604223.1"/>
    <property type="molecule type" value="Genomic_DNA"/>
</dbReference>
<name>A0AA39CDE9_9EURO</name>
<sequence>MSQLRDLNVFKNWPRFLGKFAPSPTLEKLTLDDKNRDSPIPVIKLSFHTFMHYLKHPNLHHLVLHGRDNPTPLKPLGPEANQCGFDDCLSRFSIKTLTLSQNLVGGSLLDSLLRQFPKLKTLNIAAGKSIVWGSLTEPWTLSNSRGLYEAMLRCAGYLEELTIMPPDKLPSRETFVLGSLRSFTSLKSLVIDPKTLVGRQVGRKIESVYDEFSKELGWRCSFAAMLPQNLEHLGLLFDPMPTSNLHLNLEDILQGILVERNERLGLLTRITLYPRDEECGGGVLRGAVWACRDAGIEIRVIKTIKSYQTYFQGQWIQPEWPNWEK</sequence>
<keyword evidence="2" id="KW-1185">Reference proteome</keyword>
<dbReference type="Gene3D" id="3.80.10.10">
    <property type="entry name" value="Ribonuclease Inhibitor"/>
    <property type="match status" value="1"/>
</dbReference>
<protein>
    <submittedName>
        <fullName evidence="1">Uncharacterized protein</fullName>
    </submittedName>
</protein>
<dbReference type="Proteomes" id="UP001172673">
    <property type="component" value="Unassembled WGS sequence"/>
</dbReference>
<reference evidence="1" key="1">
    <citation type="submission" date="2022-10" db="EMBL/GenBank/DDBJ databases">
        <title>Culturing micro-colonial fungi from biological soil crusts in the Mojave desert and describing Neophaeococcomyces mojavensis, and introducing the new genera and species Taxawa tesnikishii.</title>
        <authorList>
            <person name="Kurbessoian T."/>
            <person name="Stajich J.E."/>
        </authorList>
    </citation>
    <scope>NUCLEOTIDE SEQUENCE</scope>
    <source>
        <strain evidence="1">TK_41</strain>
    </source>
</reference>
<dbReference type="AlphaFoldDB" id="A0AA39CDE9"/>
<evidence type="ECO:0000313" key="2">
    <source>
        <dbReference type="Proteomes" id="UP001172673"/>
    </source>
</evidence>
<proteinExistence type="predicted"/>
<dbReference type="InterPro" id="IPR032675">
    <property type="entry name" value="LRR_dom_sf"/>
</dbReference>
<organism evidence="1 2">
    <name type="scientific">Cladophialophora chaetospira</name>
    <dbReference type="NCBI Taxonomy" id="386627"/>
    <lineage>
        <taxon>Eukaryota</taxon>
        <taxon>Fungi</taxon>
        <taxon>Dikarya</taxon>
        <taxon>Ascomycota</taxon>
        <taxon>Pezizomycotina</taxon>
        <taxon>Eurotiomycetes</taxon>
        <taxon>Chaetothyriomycetidae</taxon>
        <taxon>Chaetothyriales</taxon>
        <taxon>Herpotrichiellaceae</taxon>
        <taxon>Cladophialophora</taxon>
    </lineage>
</organism>
<comment type="caution">
    <text evidence="1">The sequence shown here is derived from an EMBL/GenBank/DDBJ whole genome shotgun (WGS) entry which is preliminary data.</text>
</comment>
<evidence type="ECO:0000313" key="1">
    <source>
        <dbReference type="EMBL" id="KAJ9604223.1"/>
    </source>
</evidence>
<accession>A0AA39CDE9</accession>
<gene>
    <name evidence="1" type="ORF">H2200_011057</name>
</gene>
<dbReference type="SUPFAM" id="SSF52047">
    <property type="entry name" value="RNI-like"/>
    <property type="match status" value="1"/>
</dbReference>